<evidence type="ECO:0000313" key="2">
    <source>
        <dbReference type="EnsemblMetazoa" id="PHUM028110-PA"/>
    </source>
</evidence>
<organism>
    <name type="scientific">Pediculus humanus subsp. corporis</name>
    <name type="common">Body louse</name>
    <dbReference type="NCBI Taxonomy" id="121224"/>
    <lineage>
        <taxon>Eukaryota</taxon>
        <taxon>Metazoa</taxon>
        <taxon>Ecdysozoa</taxon>
        <taxon>Arthropoda</taxon>
        <taxon>Hexapoda</taxon>
        <taxon>Insecta</taxon>
        <taxon>Pterygota</taxon>
        <taxon>Neoptera</taxon>
        <taxon>Paraneoptera</taxon>
        <taxon>Psocodea</taxon>
        <taxon>Troctomorpha</taxon>
        <taxon>Phthiraptera</taxon>
        <taxon>Anoplura</taxon>
        <taxon>Pediculidae</taxon>
        <taxon>Pediculus</taxon>
    </lineage>
</organism>
<protein>
    <submittedName>
        <fullName evidence="1 2">Uncharacterized protein</fullName>
    </submittedName>
</protein>
<dbReference type="GeneID" id="8232249"/>
<dbReference type="CTD" id="8232249"/>
<accession>E0VA70</accession>
<sequence length="96" mass="11211">MMSSKSPAIKFSPFEALLIGEKNKILKRQPGKNTIFVSKIHQENKKFNLRDLFDIEKDDIKSENEEGVIFKMPQRACDKRHKENKLSSCKQAFVQR</sequence>
<reference evidence="1" key="2">
    <citation type="submission" date="2007-04" db="EMBL/GenBank/DDBJ databases">
        <title>The genome of the human body louse.</title>
        <authorList>
            <consortium name="The Human Body Louse Genome Consortium"/>
            <person name="Kirkness E."/>
            <person name="Walenz B."/>
            <person name="Hass B."/>
            <person name="Bruggner R."/>
            <person name="Strausberg R."/>
        </authorList>
    </citation>
    <scope>NUCLEOTIDE SEQUENCE</scope>
    <source>
        <strain evidence="1">USDA</strain>
    </source>
</reference>
<keyword evidence="3" id="KW-1185">Reference proteome</keyword>
<evidence type="ECO:0000313" key="1">
    <source>
        <dbReference type="EMBL" id="EEB10276.1"/>
    </source>
</evidence>
<dbReference type="InParanoid" id="E0VA70"/>
<dbReference type="EMBL" id="AAZO01000340">
    <property type="status" value="NOT_ANNOTATED_CDS"/>
    <property type="molecule type" value="Genomic_DNA"/>
</dbReference>
<reference evidence="1" key="1">
    <citation type="submission" date="2007-04" db="EMBL/GenBank/DDBJ databases">
        <title>Annotation of Pediculus humanus corporis strain USDA.</title>
        <authorList>
            <person name="Kirkness E."/>
            <person name="Hannick L."/>
            <person name="Hass B."/>
            <person name="Bruggner R."/>
            <person name="Lawson D."/>
            <person name="Bidwell S."/>
            <person name="Joardar V."/>
            <person name="Caler E."/>
            <person name="Walenz B."/>
            <person name="Inman J."/>
            <person name="Schobel S."/>
            <person name="Galinsky K."/>
            <person name="Amedeo P."/>
            <person name="Strausberg R."/>
        </authorList>
    </citation>
    <scope>NUCLEOTIDE SEQUENCE</scope>
    <source>
        <strain evidence="1">USDA</strain>
    </source>
</reference>
<dbReference type="EnsemblMetazoa" id="PHUM028110-RA">
    <property type="protein sequence ID" value="PHUM028110-PA"/>
    <property type="gene ID" value="PHUM028110"/>
</dbReference>
<dbReference type="HOGENOM" id="CLU_2362225_0_0_1"/>
<reference evidence="2" key="3">
    <citation type="submission" date="2021-02" db="UniProtKB">
        <authorList>
            <consortium name="EnsemblMetazoa"/>
        </authorList>
    </citation>
    <scope>IDENTIFICATION</scope>
    <source>
        <strain evidence="2">USDA</strain>
    </source>
</reference>
<gene>
    <name evidence="2" type="primary">8232249</name>
    <name evidence="1" type="ORF">Phum_PHUM028110</name>
</gene>
<dbReference type="VEuPathDB" id="VectorBase:PHUM028110"/>
<dbReference type="AlphaFoldDB" id="E0VA70"/>
<proteinExistence type="predicted"/>
<name>E0VA70_PEDHC</name>
<dbReference type="KEGG" id="phu:Phum_PHUM028110"/>
<dbReference type="Proteomes" id="UP000009046">
    <property type="component" value="Unassembled WGS sequence"/>
</dbReference>
<dbReference type="RefSeq" id="XP_002423014.1">
    <property type="nucleotide sequence ID" value="XM_002422969.1"/>
</dbReference>
<evidence type="ECO:0000313" key="3">
    <source>
        <dbReference type="Proteomes" id="UP000009046"/>
    </source>
</evidence>
<dbReference type="EMBL" id="DS235004">
    <property type="protein sequence ID" value="EEB10276.1"/>
    <property type="molecule type" value="Genomic_DNA"/>
</dbReference>